<evidence type="ECO:0000256" key="2">
    <source>
        <dbReference type="ARBA" id="ARBA00009263"/>
    </source>
</evidence>
<name>A0ABX8ED91_9ACTN</name>
<dbReference type="HAMAP" id="MF_00955">
    <property type="entry name" value="GDP_Man_dehydratase"/>
    <property type="match status" value="1"/>
</dbReference>
<dbReference type="GO" id="GO:0008446">
    <property type="term" value="F:GDP-mannose 4,6-dehydratase activity"/>
    <property type="evidence" value="ECO:0007669"/>
    <property type="project" value="UniProtKB-EC"/>
</dbReference>
<sequence>MKRAFITGITGQDGSYLAELLLLKGYEVHGLVRRASSFNTGRIDHVYQDARDPDARLFLHHGDMTDGVRLLTLLGAIAPDEVYNLAGQSHVRESFDQPRFTAEIVAMGTLHLLEAIRHSRVACRFYQAGSSDMFGDSAPPHTELSLLAPRSPEATAKAYAHWTTRNYREGYDLFAVNGIAFNHESPRRGETFVTRKISQAVARIQAGRQDFLYLGDLSPVRDWGYAPEYVEGMWRTLQQDEPDDYVLATGTGHPVQDFVEAAFDHAGLDWDRHVRFDERYLRPTEVVELLGVPDKAAEKLGWRATVQMAELARIMVDADVAALEHEGRHWVDDVRLPTWPVLATD</sequence>
<evidence type="ECO:0000313" key="7">
    <source>
        <dbReference type="EMBL" id="QVT78432.1"/>
    </source>
</evidence>
<gene>
    <name evidence="5 7" type="primary">gmd</name>
    <name evidence="7" type="ORF">ENKNEFLB_00809</name>
</gene>
<keyword evidence="4 5" id="KW-0456">Lyase</keyword>
<dbReference type="SUPFAM" id="SSF51735">
    <property type="entry name" value="NAD(P)-binding Rossmann-fold domains"/>
    <property type="match status" value="1"/>
</dbReference>
<protein>
    <recommendedName>
        <fullName evidence="3 5">GDP-mannose 4,6-dehydratase</fullName>
        <ecNumber evidence="3 5">4.2.1.47</ecNumber>
    </recommendedName>
    <alternativeName>
        <fullName evidence="5">GDP-D-mannose dehydratase</fullName>
    </alternativeName>
</protein>
<comment type="similarity">
    <text evidence="2 5">Belongs to the NAD(P)-dependent epimerase/dehydratase family. GDP-mannose 4,6-dehydratase subfamily.</text>
</comment>
<keyword evidence="8" id="KW-1185">Reference proteome</keyword>
<evidence type="ECO:0000256" key="5">
    <source>
        <dbReference type="HAMAP-Rule" id="MF_00955"/>
    </source>
</evidence>
<evidence type="ECO:0000259" key="6">
    <source>
        <dbReference type="Pfam" id="PF16363"/>
    </source>
</evidence>
<evidence type="ECO:0000313" key="8">
    <source>
        <dbReference type="Proteomes" id="UP000679307"/>
    </source>
</evidence>
<evidence type="ECO:0000256" key="1">
    <source>
        <dbReference type="ARBA" id="ARBA00001937"/>
    </source>
</evidence>
<dbReference type="NCBIfam" id="TIGR01472">
    <property type="entry name" value="gmd"/>
    <property type="match status" value="1"/>
</dbReference>
<dbReference type="PANTHER" id="PTHR43715:SF1">
    <property type="entry name" value="GDP-MANNOSE 4,6 DEHYDRATASE"/>
    <property type="match status" value="1"/>
</dbReference>
<feature type="domain" description="NAD(P)-binding" evidence="6">
    <location>
        <begin position="5"/>
        <end position="315"/>
    </location>
</feature>
<organism evidence="7 8">
    <name type="scientific">Nocardioides aquaticus</name>
    <dbReference type="NCBI Taxonomy" id="160826"/>
    <lineage>
        <taxon>Bacteria</taxon>
        <taxon>Bacillati</taxon>
        <taxon>Actinomycetota</taxon>
        <taxon>Actinomycetes</taxon>
        <taxon>Propionibacteriales</taxon>
        <taxon>Nocardioidaceae</taxon>
        <taxon>Nocardioides</taxon>
    </lineage>
</organism>
<accession>A0ABX8ED91</accession>
<dbReference type="RefSeq" id="WP_214058016.1">
    <property type="nucleotide sequence ID" value="NZ_BAAAHS010000002.1"/>
</dbReference>
<dbReference type="Gene3D" id="3.40.50.720">
    <property type="entry name" value="NAD(P)-binding Rossmann-like Domain"/>
    <property type="match status" value="1"/>
</dbReference>
<dbReference type="EMBL" id="CP075371">
    <property type="protein sequence ID" value="QVT78432.1"/>
    <property type="molecule type" value="Genomic_DNA"/>
</dbReference>
<comment type="caution">
    <text evidence="5">Lacks conserved residue(s) required for the propagation of feature annotation.</text>
</comment>
<evidence type="ECO:0000256" key="4">
    <source>
        <dbReference type="ARBA" id="ARBA00023239"/>
    </source>
</evidence>
<dbReference type="Pfam" id="PF16363">
    <property type="entry name" value="GDP_Man_Dehyd"/>
    <property type="match status" value="1"/>
</dbReference>
<comment type="function">
    <text evidence="5">Catalyzes the conversion of GDP-D-mannose to GDP-4-dehydro-6-deoxy-D-mannose.</text>
</comment>
<dbReference type="Proteomes" id="UP000679307">
    <property type="component" value="Chromosome"/>
</dbReference>
<dbReference type="Gene3D" id="3.90.25.10">
    <property type="entry name" value="UDP-galactose 4-epimerase, domain 1"/>
    <property type="match status" value="1"/>
</dbReference>
<dbReference type="CDD" id="cd05260">
    <property type="entry name" value="GDP_MD_SDR_e"/>
    <property type="match status" value="1"/>
</dbReference>
<dbReference type="PANTHER" id="PTHR43715">
    <property type="entry name" value="GDP-MANNOSE 4,6-DEHYDRATASE"/>
    <property type="match status" value="1"/>
</dbReference>
<evidence type="ECO:0000256" key="3">
    <source>
        <dbReference type="ARBA" id="ARBA00011989"/>
    </source>
</evidence>
<dbReference type="EC" id="4.2.1.47" evidence="3 5"/>
<keyword evidence="5" id="KW-0521">NADP</keyword>
<dbReference type="InterPro" id="IPR006368">
    <property type="entry name" value="GDP_Man_deHydtase"/>
</dbReference>
<comment type="cofactor">
    <cofactor evidence="1 5">
        <name>NADP(+)</name>
        <dbReference type="ChEBI" id="CHEBI:58349"/>
    </cofactor>
</comment>
<reference evidence="7 8" key="1">
    <citation type="submission" date="2021-05" db="EMBL/GenBank/DDBJ databases">
        <title>Complete genome of Nocardioides aquaticus KCTC 9944T isolated from meromictic and hypersaline Ekho Lake, Antarctica.</title>
        <authorList>
            <person name="Hwang K."/>
            <person name="Kim K.M."/>
            <person name="Choe H."/>
        </authorList>
    </citation>
    <scope>NUCLEOTIDE SEQUENCE [LARGE SCALE GENOMIC DNA]</scope>
    <source>
        <strain evidence="7 8">KCTC 9944</strain>
    </source>
</reference>
<dbReference type="InterPro" id="IPR016040">
    <property type="entry name" value="NAD(P)-bd_dom"/>
</dbReference>
<comment type="catalytic activity">
    <reaction evidence="5">
        <text>GDP-alpha-D-mannose = GDP-4-dehydro-alpha-D-rhamnose + H2O</text>
        <dbReference type="Rhea" id="RHEA:23820"/>
        <dbReference type="ChEBI" id="CHEBI:15377"/>
        <dbReference type="ChEBI" id="CHEBI:57527"/>
        <dbReference type="ChEBI" id="CHEBI:57964"/>
        <dbReference type="EC" id="4.2.1.47"/>
    </reaction>
</comment>
<dbReference type="InterPro" id="IPR036291">
    <property type="entry name" value="NAD(P)-bd_dom_sf"/>
</dbReference>
<proteinExistence type="inferred from homology"/>